<organism evidence="1 2">
    <name type="scientific">Deinococcus lacus</name>
    <dbReference type="NCBI Taxonomy" id="392561"/>
    <lineage>
        <taxon>Bacteria</taxon>
        <taxon>Thermotogati</taxon>
        <taxon>Deinococcota</taxon>
        <taxon>Deinococci</taxon>
        <taxon>Deinococcales</taxon>
        <taxon>Deinococcaceae</taxon>
        <taxon>Deinococcus</taxon>
    </lineage>
</organism>
<name>A0ABW1YDR5_9DEIO</name>
<reference evidence="2" key="1">
    <citation type="journal article" date="2019" name="Int. J. Syst. Evol. Microbiol.">
        <title>The Global Catalogue of Microorganisms (GCM) 10K type strain sequencing project: providing services to taxonomists for standard genome sequencing and annotation.</title>
        <authorList>
            <consortium name="The Broad Institute Genomics Platform"/>
            <consortium name="The Broad Institute Genome Sequencing Center for Infectious Disease"/>
            <person name="Wu L."/>
            <person name="Ma J."/>
        </authorList>
    </citation>
    <scope>NUCLEOTIDE SEQUENCE [LARGE SCALE GENOMIC DNA]</scope>
    <source>
        <strain evidence="2">CGMCC 1.15772</strain>
    </source>
</reference>
<protein>
    <submittedName>
        <fullName evidence="1">Uncharacterized protein</fullName>
    </submittedName>
</protein>
<evidence type="ECO:0000313" key="2">
    <source>
        <dbReference type="Proteomes" id="UP001596297"/>
    </source>
</evidence>
<dbReference type="Proteomes" id="UP001596297">
    <property type="component" value="Unassembled WGS sequence"/>
</dbReference>
<sequence length="71" mass="7542">MLDAPAQATGPPDAVTRIADRLEREGKKLEAKALRAVKAHYDTLSLADLVALTAQFTDKAAPLTGWPALTV</sequence>
<keyword evidence="2" id="KW-1185">Reference proteome</keyword>
<comment type="caution">
    <text evidence="1">The sequence shown here is derived from an EMBL/GenBank/DDBJ whole genome shotgun (WGS) entry which is preliminary data.</text>
</comment>
<evidence type="ECO:0000313" key="1">
    <source>
        <dbReference type="EMBL" id="MFC6591685.1"/>
    </source>
</evidence>
<dbReference type="EMBL" id="JBHSWD010000001">
    <property type="protein sequence ID" value="MFC6591685.1"/>
    <property type="molecule type" value="Genomic_DNA"/>
</dbReference>
<proteinExistence type="predicted"/>
<gene>
    <name evidence="1" type="ORF">ACFP81_06445</name>
</gene>
<dbReference type="RefSeq" id="WP_380082691.1">
    <property type="nucleotide sequence ID" value="NZ_JBHSWD010000001.1"/>
</dbReference>
<accession>A0ABW1YDR5</accession>